<gene>
    <name evidence="1" type="ORF">RRG08_047253</name>
</gene>
<evidence type="ECO:0000313" key="1">
    <source>
        <dbReference type="EMBL" id="KAK3780264.1"/>
    </source>
</evidence>
<reference evidence="1" key="1">
    <citation type="journal article" date="2023" name="G3 (Bethesda)">
        <title>A reference genome for the long-term kleptoplast-retaining sea slug Elysia crispata morphotype clarki.</title>
        <authorList>
            <person name="Eastman K.E."/>
            <person name="Pendleton A.L."/>
            <person name="Shaikh M.A."/>
            <person name="Suttiyut T."/>
            <person name="Ogas R."/>
            <person name="Tomko P."/>
            <person name="Gavelis G."/>
            <person name="Widhalm J.R."/>
            <person name="Wisecaver J.H."/>
        </authorList>
    </citation>
    <scope>NUCLEOTIDE SEQUENCE</scope>
    <source>
        <strain evidence="1">ECLA1</strain>
    </source>
</reference>
<dbReference type="EMBL" id="JAWDGP010002751">
    <property type="protein sequence ID" value="KAK3780264.1"/>
    <property type="molecule type" value="Genomic_DNA"/>
</dbReference>
<evidence type="ECO:0000313" key="2">
    <source>
        <dbReference type="Proteomes" id="UP001283361"/>
    </source>
</evidence>
<accession>A0AAE1A2P5</accession>
<protein>
    <submittedName>
        <fullName evidence="1">Uncharacterized protein</fullName>
    </submittedName>
</protein>
<keyword evidence="2" id="KW-1185">Reference proteome</keyword>
<name>A0AAE1A2P5_9GAST</name>
<comment type="caution">
    <text evidence="1">The sequence shown here is derived from an EMBL/GenBank/DDBJ whole genome shotgun (WGS) entry which is preliminary data.</text>
</comment>
<dbReference type="Proteomes" id="UP001283361">
    <property type="component" value="Unassembled WGS sequence"/>
</dbReference>
<sequence length="75" mass="8645">MVIHILRQAIFTIVTGYLERCKTNGFTLTLDECHFRICCIARAIIGKRAVNRVEPKSKDVRSQCSRYTPARPYTN</sequence>
<dbReference type="AlphaFoldDB" id="A0AAE1A2P5"/>
<proteinExistence type="predicted"/>
<organism evidence="1 2">
    <name type="scientific">Elysia crispata</name>
    <name type="common">lettuce slug</name>
    <dbReference type="NCBI Taxonomy" id="231223"/>
    <lineage>
        <taxon>Eukaryota</taxon>
        <taxon>Metazoa</taxon>
        <taxon>Spiralia</taxon>
        <taxon>Lophotrochozoa</taxon>
        <taxon>Mollusca</taxon>
        <taxon>Gastropoda</taxon>
        <taxon>Heterobranchia</taxon>
        <taxon>Euthyneura</taxon>
        <taxon>Panpulmonata</taxon>
        <taxon>Sacoglossa</taxon>
        <taxon>Placobranchoidea</taxon>
        <taxon>Plakobranchidae</taxon>
        <taxon>Elysia</taxon>
    </lineage>
</organism>